<name>A0ABY8VPM1_9CORY</name>
<gene>
    <name evidence="2" type="ORF">QP029_06760</name>
</gene>
<dbReference type="Proteomes" id="UP001238805">
    <property type="component" value="Chromosome"/>
</dbReference>
<proteinExistence type="predicted"/>
<dbReference type="EMBL" id="CP126970">
    <property type="protein sequence ID" value="WIM71611.1"/>
    <property type="molecule type" value="Genomic_DNA"/>
</dbReference>
<dbReference type="Gene3D" id="2.30.40.10">
    <property type="entry name" value="Urease, subunit C, domain 1"/>
    <property type="match status" value="1"/>
</dbReference>
<dbReference type="Gene3D" id="3.20.20.140">
    <property type="entry name" value="Metal-dependent hydrolases"/>
    <property type="match status" value="1"/>
</dbReference>
<feature type="domain" description="Amidohydrolase 3" evidence="1">
    <location>
        <begin position="2"/>
        <end position="151"/>
    </location>
</feature>
<dbReference type="SUPFAM" id="SSF51338">
    <property type="entry name" value="Composite domain of metallo-dependent hydrolases"/>
    <property type="match status" value="1"/>
</dbReference>
<reference evidence="2 3" key="1">
    <citation type="submission" date="2023-05" db="EMBL/GenBank/DDBJ databases">
        <title>Corynebacterium suedekumii sp. nov. and Corynebacterium breve sp. nov. isolated from raw cow's milk.</title>
        <authorList>
            <person name="Baer M.K."/>
            <person name="Mehl L."/>
            <person name="Hellmuth R."/>
            <person name="Marke G."/>
            <person name="Lipski A."/>
        </authorList>
    </citation>
    <scope>NUCLEOTIDE SEQUENCE [LARGE SCALE GENOMIC DNA]</scope>
    <source>
        <strain evidence="2 3">LM112</strain>
    </source>
</reference>
<organism evidence="2 3">
    <name type="scientific">Corynebacterium suedekumii</name>
    <dbReference type="NCBI Taxonomy" id="3049801"/>
    <lineage>
        <taxon>Bacteria</taxon>
        <taxon>Bacillati</taxon>
        <taxon>Actinomycetota</taxon>
        <taxon>Actinomycetes</taxon>
        <taxon>Mycobacteriales</taxon>
        <taxon>Corynebacteriaceae</taxon>
        <taxon>Corynebacterium</taxon>
    </lineage>
</organism>
<evidence type="ECO:0000313" key="2">
    <source>
        <dbReference type="EMBL" id="WIM71611.1"/>
    </source>
</evidence>
<dbReference type="PANTHER" id="PTHR22642">
    <property type="entry name" value="IMIDAZOLONEPROPIONASE"/>
    <property type="match status" value="1"/>
</dbReference>
<dbReference type="PANTHER" id="PTHR22642:SF2">
    <property type="entry name" value="PROTEIN LONG AFTER FAR-RED 3"/>
    <property type="match status" value="1"/>
</dbReference>
<evidence type="ECO:0000259" key="1">
    <source>
        <dbReference type="Pfam" id="PF07969"/>
    </source>
</evidence>
<keyword evidence="3" id="KW-1185">Reference proteome</keyword>
<dbReference type="InterPro" id="IPR011059">
    <property type="entry name" value="Metal-dep_hydrolase_composite"/>
</dbReference>
<dbReference type="InterPro" id="IPR032466">
    <property type="entry name" value="Metal_Hydrolase"/>
</dbReference>
<protein>
    <submittedName>
        <fullName evidence="2">Amidohydrolase family protein</fullName>
    </submittedName>
</protein>
<accession>A0ABY8VPM1</accession>
<dbReference type="Pfam" id="PF07969">
    <property type="entry name" value="Amidohydro_3"/>
    <property type="match status" value="1"/>
</dbReference>
<dbReference type="InterPro" id="IPR013108">
    <property type="entry name" value="Amidohydro_3"/>
</dbReference>
<sequence length="155" mass="16373">MARIRELGLTVVPQGRFIPELGDGVIEAVGEKRLPLVYRAKGFLDQGVEMAGSTDAPVVAADPILNIAALVNRTTAKGRDFVPEERITVEQAVRAYTVGSAKAVHQENDKGSLAHGKLADFTVLSEDIFTVAPEAIEEVSVTATVVGGRVMAGGF</sequence>
<evidence type="ECO:0000313" key="3">
    <source>
        <dbReference type="Proteomes" id="UP001238805"/>
    </source>
</evidence>
<dbReference type="SUPFAM" id="SSF51556">
    <property type="entry name" value="Metallo-dependent hydrolases"/>
    <property type="match status" value="1"/>
</dbReference>